<reference evidence="1" key="1">
    <citation type="submission" date="2020-09" db="EMBL/GenBank/DDBJ databases">
        <title>Genome-Enabled Discovery of Anthraquinone Biosynthesis in Senna tora.</title>
        <authorList>
            <person name="Kang S.-H."/>
            <person name="Pandey R.P."/>
            <person name="Lee C.-M."/>
            <person name="Sim J.-S."/>
            <person name="Jeong J.-T."/>
            <person name="Choi B.-S."/>
            <person name="Jung M."/>
            <person name="Ginzburg D."/>
            <person name="Zhao K."/>
            <person name="Won S.Y."/>
            <person name="Oh T.-J."/>
            <person name="Yu Y."/>
            <person name="Kim N.-H."/>
            <person name="Lee O.R."/>
            <person name="Lee T.-H."/>
            <person name="Bashyal P."/>
            <person name="Kim T.-S."/>
            <person name="Lee W.-H."/>
            <person name="Kawkins C."/>
            <person name="Kim C.-K."/>
            <person name="Kim J.S."/>
            <person name="Ahn B.O."/>
            <person name="Rhee S.Y."/>
            <person name="Sohng J.K."/>
        </authorList>
    </citation>
    <scope>NUCLEOTIDE SEQUENCE</scope>
    <source>
        <tissue evidence="1">Leaf</tissue>
    </source>
</reference>
<name>A0A834W8K5_9FABA</name>
<protein>
    <submittedName>
        <fullName evidence="1">Uncharacterized protein</fullName>
    </submittedName>
</protein>
<dbReference type="EMBL" id="JAAIUW010000012">
    <property type="protein sequence ID" value="KAF7807949.1"/>
    <property type="molecule type" value="Genomic_DNA"/>
</dbReference>
<dbReference type="OrthoDB" id="1166365at2759"/>
<evidence type="ECO:0000313" key="1">
    <source>
        <dbReference type="EMBL" id="KAF7807949.1"/>
    </source>
</evidence>
<dbReference type="AlphaFoldDB" id="A0A834W8K5"/>
<keyword evidence="2" id="KW-1185">Reference proteome</keyword>
<accession>A0A834W8K5</accession>
<comment type="caution">
    <text evidence="1">The sequence shown here is derived from an EMBL/GenBank/DDBJ whole genome shotgun (WGS) entry which is preliminary data.</text>
</comment>
<proteinExistence type="predicted"/>
<organism evidence="1 2">
    <name type="scientific">Senna tora</name>
    <dbReference type="NCBI Taxonomy" id="362788"/>
    <lineage>
        <taxon>Eukaryota</taxon>
        <taxon>Viridiplantae</taxon>
        <taxon>Streptophyta</taxon>
        <taxon>Embryophyta</taxon>
        <taxon>Tracheophyta</taxon>
        <taxon>Spermatophyta</taxon>
        <taxon>Magnoliopsida</taxon>
        <taxon>eudicotyledons</taxon>
        <taxon>Gunneridae</taxon>
        <taxon>Pentapetalae</taxon>
        <taxon>rosids</taxon>
        <taxon>fabids</taxon>
        <taxon>Fabales</taxon>
        <taxon>Fabaceae</taxon>
        <taxon>Caesalpinioideae</taxon>
        <taxon>Cassia clade</taxon>
        <taxon>Senna</taxon>
    </lineage>
</organism>
<evidence type="ECO:0000313" key="2">
    <source>
        <dbReference type="Proteomes" id="UP000634136"/>
    </source>
</evidence>
<sequence length="118" mass="13011">MSRKLKGKSGSAAMVLQLQNHGSGSAAEPEPVLNQKWFCCSSHGSAAEPVPWSGSAAEMVLQQNQAIRTKPWFCNRTRPWKWFCSRTMAAAADPFLNQFHGLVLGYSPEKVSSYPPEK</sequence>
<gene>
    <name evidence="1" type="ORF">G2W53_040110</name>
</gene>
<dbReference type="Proteomes" id="UP000634136">
    <property type="component" value="Unassembled WGS sequence"/>
</dbReference>